<dbReference type="AlphaFoldDB" id="A0A6F8PPN4"/>
<proteinExistence type="predicted"/>
<keyword evidence="2" id="KW-1185">Reference proteome</keyword>
<name>A0A6F8PPN4_9GAMM</name>
<evidence type="ECO:0000313" key="1">
    <source>
        <dbReference type="EMBL" id="BBP44073.1"/>
    </source>
</evidence>
<protein>
    <submittedName>
        <fullName evidence="1">Uncharacterized protein</fullName>
    </submittedName>
</protein>
<dbReference type="EMBL" id="AP021888">
    <property type="protein sequence ID" value="BBP44073.1"/>
    <property type="molecule type" value="Genomic_DNA"/>
</dbReference>
<dbReference type="KEGG" id="tzo:THMIRHAT_18190"/>
<reference evidence="2" key="1">
    <citation type="submission" date="2019-11" db="EMBL/GenBank/DDBJ databases">
        <title>Isolation and characterization of two novel species in the genus Thiomicrorhabdus.</title>
        <authorList>
            <person name="Mochizuki J."/>
            <person name="Kojima H."/>
            <person name="Fukui M."/>
        </authorList>
    </citation>
    <scope>NUCLEOTIDE SEQUENCE [LARGE SCALE GENOMIC DNA]</scope>
    <source>
        <strain evidence="2">AkT22</strain>
    </source>
</reference>
<organism evidence="1 2">
    <name type="scientific">Thiosulfativibrio zosterae</name>
    <dbReference type="NCBI Taxonomy" id="2675053"/>
    <lineage>
        <taxon>Bacteria</taxon>
        <taxon>Pseudomonadati</taxon>
        <taxon>Pseudomonadota</taxon>
        <taxon>Gammaproteobacteria</taxon>
        <taxon>Thiotrichales</taxon>
        <taxon>Piscirickettsiaceae</taxon>
        <taxon>Thiosulfativibrio</taxon>
    </lineage>
</organism>
<gene>
    <name evidence="1" type="ORF">THMIRHAT_18190</name>
</gene>
<accession>A0A6F8PPN4</accession>
<dbReference type="RefSeq" id="WP_173291826.1">
    <property type="nucleotide sequence ID" value="NZ_AP021888.1"/>
</dbReference>
<evidence type="ECO:0000313" key="2">
    <source>
        <dbReference type="Proteomes" id="UP000501466"/>
    </source>
</evidence>
<dbReference type="Proteomes" id="UP000501466">
    <property type="component" value="Chromosome"/>
</dbReference>
<sequence>MDFLLFLNEENVIVTARSDQADVVDDHLFSWNESEELEAFLQTLPVDSVIGVCLDFNDEVIKTDWHPKLLPWEKGSIEKRQSQKLYAEGAAFVHFVWNPHYRKNEQGREEQEARIASVTKTDFLTKFFNYVASQRLILKSIYSTTFLIEGLFAENIRKSLSISAKKAKQPMLLMFRESKFIFRQVLLNEGQVQLTRMIEVDRNIENDLAIIYAVIDEAALIIRYTYTQKLLEYNTPVALVYVDNDDASSELVLNLYREKVVLNSWDLDSLVLSACHYGQIVNQKNKSTPLVFRQVLANYIFNKKPKGFYQNSLTQKVNKLLQYKTLLTAFTAIVLSAGVYYSGMQWIDSQVLNESVTDLEFKKSQYLQEIQRIEQTIQMKFDAEDIKQIVDFSKKVIQSKSEKRLGFDLVAFSHQVLEAHPEIQLTKMQWKQVGTYDAMSLQVTLEGEIGPFKGVFKPTVANLDKFIADTKAFPNVKNVNLLQTPLELNLNKSFAMSLDHEIDHLPFSLSFEVDYVDSP</sequence>